<reference evidence="3 4" key="1">
    <citation type="submission" date="2015-04" db="EMBL/GenBank/DDBJ databases">
        <title>Lasius niger genome sequencing.</title>
        <authorList>
            <person name="Konorov E.A."/>
            <person name="Nikitin M.A."/>
            <person name="Kirill M.V."/>
            <person name="Chang P."/>
        </authorList>
    </citation>
    <scope>NUCLEOTIDE SEQUENCE [LARGE SCALE GENOMIC DNA]</scope>
    <source>
        <tissue evidence="3">Whole</tissue>
    </source>
</reference>
<dbReference type="InterPro" id="IPR043502">
    <property type="entry name" value="DNA/RNA_pol_sf"/>
</dbReference>
<keyword evidence="4" id="KW-1185">Reference proteome</keyword>
<evidence type="ECO:0000256" key="1">
    <source>
        <dbReference type="SAM" id="MobiDB-lite"/>
    </source>
</evidence>
<organism evidence="3 4">
    <name type="scientific">Lasius niger</name>
    <name type="common">Black garden ant</name>
    <dbReference type="NCBI Taxonomy" id="67767"/>
    <lineage>
        <taxon>Eukaryota</taxon>
        <taxon>Metazoa</taxon>
        <taxon>Ecdysozoa</taxon>
        <taxon>Arthropoda</taxon>
        <taxon>Hexapoda</taxon>
        <taxon>Insecta</taxon>
        <taxon>Pterygota</taxon>
        <taxon>Neoptera</taxon>
        <taxon>Endopterygota</taxon>
        <taxon>Hymenoptera</taxon>
        <taxon>Apocrita</taxon>
        <taxon>Aculeata</taxon>
        <taxon>Formicoidea</taxon>
        <taxon>Formicidae</taxon>
        <taxon>Formicinae</taxon>
        <taxon>Lasius</taxon>
        <taxon>Lasius</taxon>
    </lineage>
</organism>
<evidence type="ECO:0000259" key="2">
    <source>
        <dbReference type="Pfam" id="PF00078"/>
    </source>
</evidence>
<dbReference type="GO" id="GO:0071897">
    <property type="term" value="P:DNA biosynthetic process"/>
    <property type="evidence" value="ECO:0007669"/>
    <property type="project" value="UniProtKB-ARBA"/>
</dbReference>
<dbReference type="OrthoDB" id="7698480at2759"/>
<dbReference type="AlphaFoldDB" id="A0A0J7KJX5"/>
<dbReference type="SUPFAM" id="SSF56672">
    <property type="entry name" value="DNA/RNA polymerases"/>
    <property type="match status" value="1"/>
</dbReference>
<gene>
    <name evidence="3" type="ORF">RF55_9706</name>
</gene>
<name>A0A0J7KJX5_LASNI</name>
<dbReference type="Pfam" id="PF00078">
    <property type="entry name" value="RVT_1"/>
    <property type="match status" value="1"/>
</dbReference>
<dbReference type="Proteomes" id="UP000036403">
    <property type="component" value="Unassembled WGS sequence"/>
</dbReference>
<dbReference type="PANTHER" id="PTHR47027:SF20">
    <property type="entry name" value="REVERSE TRANSCRIPTASE-LIKE PROTEIN WITH RNA-DIRECTED DNA POLYMERASE DOMAIN"/>
    <property type="match status" value="1"/>
</dbReference>
<evidence type="ECO:0000313" key="3">
    <source>
        <dbReference type="EMBL" id="KMQ90534.1"/>
    </source>
</evidence>
<dbReference type="PANTHER" id="PTHR47027">
    <property type="entry name" value="REVERSE TRANSCRIPTASE DOMAIN-CONTAINING PROTEIN"/>
    <property type="match status" value="1"/>
</dbReference>
<feature type="region of interest" description="Disordered" evidence="1">
    <location>
        <begin position="135"/>
        <end position="155"/>
    </location>
</feature>
<accession>A0A0J7KJX5</accession>
<sequence>MGRQWGRRDSERGMEEWRGIIVPIADMDERLRKGGWGGVRLRERKIYTLAYADDIAVLAEDEEGLKGMMGKLEGYLDGKGLELNTGKSNVMRCRKGGGRWKMCWRWKGKVIEEVKEFRYLGYTVSGGVGMEGKRGNGKAARQISEMDVGGGEEDSRVYGKGGNAKGYVERESRVKGLKI</sequence>
<proteinExistence type="predicted"/>
<evidence type="ECO:0000313" key="4">
    <source>
        <dbReference type="Proteomes" id="UP000036403"/>
    </source>
</evidence>
<feature type="domain" description="Reverse transcriptase" evidence="2">
    <location>
        <begin position="42"/>
        <end position="124"/>
    </location>
</feature>
<dbReference type="EMBL" id="LBMM01006526">
    <property type="protein sequence ID" value="KMQ90534.1"/>
    <property type="molecule type" value="Genomic_DNA"/>
</dbReference>
<dbReference type="PaxDb" id="67767-A0A0J7KJX5"/>
<dbReference type="InterPro" id="IPR000477">
    <property type="entry name" value="RT_dom"/>
</dbReference>
<protein>
    <recommendedName>
        <fullName evidence="2">Reverse transcriptase domain-containing protein</fullName>
    </recommendedName>
</protein>
<comment type="caution">
    <text evidence="3">The sequence shown here is derived from an EMBL/GenBank/DDBJ whole genome shotgun (WGS) entry which is preliminary data.</text>
</comment>